<dbReference type="PANTHER" id="PTHR12774">
    <property type="entry name" value="PEROXISOMAL BIOGENESIS FACTOR 19"/>
    <property type="match status" value="1"/>
</dbReference>
<evidence type="ECO:0008006" key="4">
    <source>
        <dbReference type="Google" id="ProtNLM"/>
    </source>
</evidence>
<dbReference type="Proteomes" id="UP001497453">
    <property type="component" value="Chromosome 6"/>
</dbReference>
<feature type="region of interest" description="Disordered" evidence="1">
    <location>
        <begin position="303"/>
        <end position="324"/>
    </location>
</feature>
<dbReference type="Gene3D" id="1.20.120.900">
    <property type="entry name" value="Pex19, mPTS binding domain"/>
    <property type="match status" value="1"/>
</dbReference>
<feature type="compositionally biased region" description="Polar residues" evidence="1">
    <location>
        <begin position="182"/>
        <end position="191"/>
    </location>
</feature>
<dbReference type="Pfam" id="PF04614">
    <property type="entry name" value="Pex19"/>
    <property type="match status" value="1"/>
</dbReference>
<feature type="compositionally biased region" description="Acidic residues" evidence="1">
    <location>
        <begin position="8"/>
        <end position="18"/>
    </location>
</feature>
<organism evidence="2 3">
    <name type="scientific">Somion occarium</name>
    <dbReference type="NCBI Taxonomy" id="3059160"/>
    <lineage>
        <taxon>Eukaryota</taxon>
        <taxon>Fungi</taxon>
        <taxon>Dikarya</taxon>
        <taxon>Basidiomycota</taxon>
        <taxon>Agaricomycotina</taxon>
        <taxon>Agaricomycetes</taxon>
        <taxon>Polyporales</taxon>
        <taxon>Cerrenaceae</taxon>
        <taxon>Somion</taxon>
    </lineage>
</organism>
<feature type="compositionally biased region" description="Polar residues" evidence="1">
    <location>
        <begin position="23"/>
        <end position="33"/>
    </location>
</feature>
<reference evidence="3" key="1">
    <citation type="submission" date="2024-04" db="EMBL/GenBank/DDBJ databases">
        <authorList>
            <person name="Shaw F."/>
            <person name="Minotto A."/>
        </authorList>
    </citation>
    <scope>NUCLEOTIDE SEQUENCE [LARGE SCALE GENOMIC DNA]</scope>
</reference>
<gene>
    <name evidence="2" type="ORF">GFSPODELE1_LOCUS7802</name>
</gene>
<dbReference type="PANTHER" id="PTHR12774:SF2">
    <property type="entry name" value="PEROXISOMAL BIOGENESIS FACTOR 19"/>
    <property type="match status" value="1"/>
</dbReference>
<evidence type="ECO:0000256" key="1">
    <source>
        <dbReference type="SAM" id="MobiDB-lite"/>
    </source>
</evidence>
<feature type="region of interest" description="Disordered" evidence="1">
    <location>
        <begin position="85"/>
        <end position="107"/>
    </location>
</feature>
<accession>A0ABP1DTG9</accession>
<feature type="compositionally biased region" description="Pro residues" evidence="1">
    <location>
        <begin position="304"/>
        <end position="315"/>
    </location>
</feature>
<feature type="region of interest" description="Disordered" evidence="1">
    <location>
        <begin position="1"/>
        <end position="60"/>
    </location>
</feature>
<sequence length="334" mass="35531">MPPKATVDDDFDDLDDVLDAFPQKSSQPTTAKGTPSKAPATSKDKESAPAAQTAPGFDDLNLADNFTEELAKGMAALMREIAAESDVGGGGVGDADGKSGPQTDQEKAFREAWEKMLIDGMNGEVDFDGLEKTTEAKGKLKETGKANGKAEGSAANGNTETKEDAFQSSIRKAMDKLKESETNLQAESASDVSDPLEALLSQLGDGAGGESEEELQNILESMMTQLMSKEILYEPLKELHEKFPSYLKENGSKLNPDDQKRYVSQQEAVIKILAVFDDPSYSEGNAELGAKVVTLMNEMQSYGSPPPEIMGPLPPGLDVGADGMPKLPDGCTIA</sequence>
<evidence type="ECO:0000313" key="3">
    <source>
        <dbReference type="Proteomes" id="UP001497453"/>
    </source>
</evidence>
<keyword evidence="3" id="KW-1185">Reference proteome</keyword>
<dbReference type="InterPro" id="IPR038322">
    <property type="entry name" value="Pex19_C_sf"/>
</dbReference>
<dbReference type="EMBL" id="OZ037949">
    <property type="protein sequence ID" value="CAL1710393.1"/>
    <property type="molecule type" value="Genomic_DNA"/>
</dbReference>
<feature type="region of interest" description="Disordered" evidence="1">
    <location>
        <begin position="136"/>
        <end position="194"/>
    </location>
</feature>
<name>A0ABP1DTG9_9APHY</name>
<dbReference type="InterPro" id="IPR006708">
    <property type="entry name" value="Pex19"/>
</dbReference>
<protein>
    <recommendedName>
        <fullName evidence="4">Pex19-domain-containing protein</fullName>
    </recommendedName>
</protein>
<proteinExistence type="predicted"/>
<evidence type="ECO:0000313" key="2">
    <source>
        <dbReference type="EMBL" id="CAL1710393.1"/>
    </source>
</evidence>
<feature type="compositionally biased region" description="Basic and acidic residues" evidence="1">
    <location>
        <begin position="172"/>
        <end position="181"/>
    </location>
</feature>